<keyword evidence="5" id="KW-1185">Reference proteome</keyword>
<keyword evidence="1" id="KW-0472">Membrane</keyword>
<dbReference type="AlphaFoldDB" id="A0A9P1BZ11"/>
<reference evidence="4" key="2">
    <citation type="submission" date="2024-04" db="EMBL/GenBank/DDBJ databases">
        <authorList>
            <person name="Chen Y."/>
            <person name="Shah S."/>
            <person name="Dougan E. K."/>
            <person name="Thang M."/>
            <person name="Chan C."/>
        </authorList>
    </citation>
    <scope>NUCLEOTIDE SEQUENCE [LARGE SCALE GENOMIC DNA]</scope>
</reference>
<feature type="transmembrane region" description="Helical" evidence="1">
    <location>
        <begin position="173"/>
        <end position="192"/>
    </location>
</feature>
<evidence type="ECO:0000256" key="2">
    <source>
        <dbReference type="SAM" id="SignalP"/>
    </source>
</evidence>
<proteinExistence type="predicted"/>
<gene>
    <name evidence="3" type="ORF">C1SCF055_LOCUS9614</name>
</gene>
<keyword evidence="2" id="KW-0732">Signal</keyword>
<evidence type="ECO:0000313" key="4">
    <source>
        <dbReference type="EMBL" id="CAL1135243.1"/>
    </source>
</evidence>
<feature type="transmembrane region" description="Helical" evidence="1">
    <location>
        <begin position="81"/>
        <end position="105"/>
    </location>
</feature>
<dbReference type="EMBL" id="CAMXCT010000668">
    <property type="protein sequence ID" value="CAI3981868.1"/>
    <property type="molecule type" value="Genomic_DNA"/>
</dbReference>
<comment type="caution">
    <text evidence="3">The sequence shown here is derived from an EMBL/GenBank/DDBJ whole genome shotgun (WGS) entry which is preliminary data.</text>
</comment>
<dbReference type="Proteomes" id="UP001152797">
    <property type="component" value="Unassembled WGS sequence"/>
</dbReference>
<feature type="transmembrane region" description="Helical" evidence="1">
    <location>
        <begin position="143"/>
        <end position="166"/>
    </location>
</feature>
<name>A0A9P1BZ11_9DINO</name>
<dbReference type="OrthoDB" id="10417951at2759"/>
<evidence type="ECO:0000313" key="3">
    <source>
        <dbReference type="EMBL" id="CAI3981868.1"/>
    </source>
</evidence>
<feature type="chain" id="PRO_5043269945" evidence="2">
    <location>
        <begin position="32"/>
        <end position="229"/>
    </location>
</feature>
<organism evidence="3">
    <name type="scientific">Cladocopium goreaui</name>
    <dbReference type="NCBI Taxonomy" id="2562237"/>
    <lineage>
        <taxon>Eukaryota</taxon>
        <taxon>Sar</taxon>
        <taxon>Alveolata</taxon>
        <taxon>Dinophyceae</taxon>
        <taxon>Suessiales</taxon>
        <taxon>Symbiodiniaceae</taxon>
        <taxon>Cladocopium</taxon>
    </lineage>
</organism>
<keyword evidence="1" id="KW-0812">Transmembrane</keyword>
<keyword evidence="1" id="KW-1133">Transmembrane helix</keyword>
<accession>A0A9P1BZ11</accession>
<dbReference type="EMBL" id="CAMXCT020000668">
    <property type="protein sequence ID" value="CAL1135243.1"/>
    <property type="molecule type" value="Genomic_DNA"/>
</dbReference>
<evidence type="ECO:0000313" key="5">
    <source>
        <dbReference type="Proteomes" id="UP001152797"/>
    </source>
</evidence>
<reference evidence="3" key="1">
    <citation type="submission" date="2022-10" db="EMBL/GenBank/DDBJ databases">
        <authorList>
            <person name="Chen Y."/>
            <person name="Dougan E. K."/>
            <person name="Chan C."/>
            <person name="Rhodes N."/>
            <person name="Thang M."/>
        </authorList>
    </citation>
    <scope>NUCLEOTIDE SEQUENCE</scope>
</reference>
<evidence type="ECO:0000256" key="1">
    <source>
        <dbReference type="SAM" id="Phobius"/>
    </source>
</evidence>
<feature type="signal peptide" evidence="2">
    <location>
        <begin position="1"/>
        <end position="31"/>
    </location>
</feature>
<dbReference type="PROSITE" id="PS51257">
    <property type="entry name" value="PROKAR_LIPOPROTEIN"/>
    <property type="match status" value="1"/>
</dbReference>
<protein>
    <submittedName>
        <fullName evidence="3">Uncharacterized protein</fullName>
    </submittedName>
</protein>
<dbReference type="EMBL" id="CAMXCT030000668">
    <property type="protein sequence ID" value="CAL4769180.1"/>
    <property type="molecule type" value="Genomic_DNA"/>
</dbReference>
<sequence>MAFLRGPGRRCPRYLRLALLLLAFLGCRSRAFMGLPFERPAPALTARAPSSELAQNVVLGSAYASSYLLKEDQMGSSLQAALPVFDQIGLVLLFAATVVAVGVYIKLNLWGEMEMKYSKQLAAWAMRIPMEQSAKAEGAAEQLSAILTGFFLALIAGLTSFTFGLLADLVVELLPILALLVPLGLTLGTWTLQWQPSYLAPLGRAGFFLGLHGLCSLLRFMRSYSEDAD</sequence>
<feature type="transmembrane region" description="Helical" evidence="1">
    <location>
        <begin position="198"/>
        <end position="218"/>
    </location>
</feature>